<dbReference type="CDD" id="cd05121">
    <property type="entry name" value="ABC1_ADCK3-like"/>
    <property type="match status" value="1"/>
</dbReference>
<dbReference type="PANTHER" id="PTHR10566">
    <property type="entry name" value="CHAPERONE-ACTIVITY OF BC1 COMPLEX CABC1 -RELATED"/>
    <property type="match status" value="1"/>
</dbReference>
<dbReference type="EMBL" id="VGJX01000198">
    <property type="protein sequence ID" value="MBM3274383.1"/>
    <property type="molecule type" value="Genomic_DNA"/>
</dbReference>
<dbReference type="GO" id="GO:0005524">
    <property type="term" value="F:ATP binding"/>
    <property type="evidence" value="ECO:0007669"/>
    <property type="project" value="InterPro"/>
</dbReference>
<dbReference type="InterPro" id="IPR011009">
    <property type="entry name" value="Kinase-like_dom_sf"/>
</dbReference>
<protein>
    <submittedName>
        <fullName evidence="4">AarF/ABC1/UbiB kinase family protein</fullName>
    </submittedName>
</protein>
<dbReference type="InterPro" id="IPR050154">
    <property type="entry name" value="UbiB_kinase"/>
</dbReference>
<accession>A0A938BMK9</accession>
<keyword evidence="4" id="KW-0808">Transferase</keyword>
<dbReference type="Proteomes" id="UP000703893">
    <property type="component" value="Unassembled WGS sequence"/>
</dbReference>
<comment type="caution">
    <text evidence="4">The sequence shown here is derived from an EMBL/GenBank/DDBJ whole genome shotgun (WGS) entry which is preliminary data.</text>
</comment>
<comment type="similarity">
    <text evidence="1">Belongs to the protein kinase superfamily. ADCK protein kinase family.</text>
</comment>
<dbReference type="InterPro" id="IPR004147">
    <property type="entry name" value="ABC1_dom"/>
</dbReference>
<dbReference type="PROSITE" id="PS50011">
    <property type="entry name" value="PROTEIN_KINASE_DOM"/>
    <property type="match status" value="1"/>
</dbReference>
<dbReference type="PANTHER" id="PTHR10566:SF113">
    <property type="entry name" value="PROTEIN ACTIVITY OF BC1 COMPLEX KINASE 7, CHLOROPLASTIC"/>
    <property type="match status" value="1"/>
</dbReference>
<evidence type="ECO:0000313" key="5">
    <source>
        <dbReference type="Proteomes" id="UP000703893"/>
    </source>
</evidence>
<dbReference type="GO" id="GO:0004672">
    <property type="term" value="F:protein kinase activity"/>
    <property type="evidence" value="ECO:0007669"/>
    <property type="project" value="InterPro"/>
</dbReference>
<evidence type="ECO:0000259" key="3">
    <source>
        <dbReference type="PROSITE" id="PS50011"/>
    </source>
</evidence>
<proteinExistence type="inferred from homology"/>
<dbReference type="Pfam" id="PF03109">
    <property type="entry name" value="ABC1"/>
    <property type="match status" value="1"/>
</dbReference>
<keyword evidence="4" id="KW-0418">Kinase</keyword>
<name>A0A938BMK9_9BACT</name>
<dbReference type="AlphaFoldDB" id="A0A938BMK9"/>
<reference evidence="4 5" key="1">
    <citation type="submission" date="2019-03" db="EMBL/GenBank/DDBJ databases">
        <title>Lake Tanganyika Metagenome-Assembled Genomes (MAGs).</title>
        <authorList>
            <person name="Tran P."/>
        </authorList>
    </citation>
    <scope>NUCLEOTIDE SEQUENCE [LARGE SCALE GENOMIC DNA]</scope>
    <source>
        <strain evidence="4">K_DeepCast_65m_m2_236</strain>
    </source>
</reference>
<feature type="transmembrane region" description="Helical" evidence="2">
    <location>
        <begin position="563"/>
        <end position="586"/>
    </location>
</feature>
<keyword evidence="2" id="KW-0472">Membrane</keyword>
<evidence type="ECO:0000313" key="4">
    <source>
        <dbReference type="EMBL" id="MBM3274383.1"/>
    </source>
</evidence>
<keyword evidence="2" id="KW-0812">Transmembrane</keyword>
<gene>
    <name evidence="4" type="ORF">FJZ00_04480</name>
</gene>
<evidence type="ECO:0000256" key="2">
    <source>
        <dbReference type="SAM" id="Phobius"/>
    </source>
</evidence>
<evidence type="ECO:0000256" key="1">
    <source>
        <dbReference type="ARBA" id="ARBA00009670"/>
    </source>
</evidence>
<dbReference type="InterPro" id="IPR000719">
    <property type="entry name" value="Prot_kinase_dom"/>
</dbReference>
<feature type="domain" description="Protein kinase" evidence="3">
    <location>
        <begin position="144"/>
        <end position="496"/>
    </location>
</feature>
<dbReference type="SUPFAM" id="SSF56112">
    <property type="entry name" value="Protein kinase-like (PK-like)"/>
    <property type="match status" value="1"/>
</dbReference>
<organism evidence="4 5">
    <name type="scientific">Candidatus Tanganyikabacteria bacterium</name>
    <dbReference type="NCBI Taxonomy" id="2961651"/>
    <lineage>
        <taxon>Bacteria</taxon>
        <taxon>Bacillati</taxon>
        <taxon>Candidatus Sericytochromatia</taxon>
        <taxon>Candidatus Tanganyikabacteria</taxon>
    </lineage>
</organism>
<sequence>MTPPSPHQRRVEIASILAKYGWDVLLFRLALVEMLPSGLRQRFQMSSFLAVRQLEEDPGAELILPLPSVLRAILEELGPTYVKLGQVLSTRADLLPQPYIDELAKLQEQVTPAPWADMEQVILEEWNARPGAPAARSVLDIYSDFDTIPLAAGSLGQVYKAKIRTESGLTDVIVKVQRPGIDVMVEADMAVLLDFARLITARTQWGKWNNVIGLAEEFAQVLRNELDFTKEALNTEEIGKNLAAWYGDKVKTSHIYWDYTSRRMQVQEFLQGAKVSALFPRRDGQGPPLIDLAVEQRKRIAETLTVCFLRQIFVDGLFHADPHPGNVMFQFKRGADSMPTLVLIDFGMVGRTDPRSREILIDFFLAMIQFDAVRATDRILEYGHPQQRVDKFALTAELDHVLREFLGKPTAEVQMGKLLQRVMDLMLKYRVRMPTSFLLISRVLVTTEGICRQLDPDYMLIKVAEPFIRSLIQSQFTSLLQGEQIMRIALDVKNFMLRTPRRIDDFLTQLTSGQIRIETDFRNLQRIERTLTVVGNKIAFSLLNAALLLAGALMMHLEHGPRLFGFPAVSVVTFSLSAALGIWLLVSILRSGQLK</sequence>
<keyword evidence="2" id="KW-1133">Transmembrane helix</keyword>